<feature type="compositionally biased region" description="Polar residues" evidence="9">
    <location>
        <begin position="461"/>
        <end position="475"/>
    </location>
</feature>
<dbReference type="InterPro" id="IPR002867">
    <property type="entry name" value="IBR_dom"/>
</dbReference>
<comment type="catalytic activity">
    <reaction evidence="1">
        <text>[E2 ubiquitin-conjugating enzyme]-S-ubiquitinyl-L-cysteine + [acceptor protein]-L-lysine = [E2 ubiquitin-conjugating enzyme]-L-cysteine + [acceptor protein]-N(6)-ubiquitinyl-L-lysine.</text>
        <dbReference type="EC" id="2.3.2.31"/>
    </reaction>
</comment>
<evidence type="ECO:0000256" key="1">
    <source>
        <dbReference type="ARBA" id="ARBA00001798"/>
    </source>
</evidence>
<proteinExistence type="predicted"/>
<reference evidence="11" key="1">
    <citation type="submission" date="2021-01" db="EMBL/GenBank/DDBJ databases">
        <authorList>
            <person name="Kaushik A."/>
        </authorList>
    </citation>
    <scope>NUCLEOTIDE SEQUENCE</scope>
    <source>
        <strain evidence="11">AG5</strain>
    </source>
</reference>
<keyword evidence="8" id="KW-0862">Zinc</keyword>
<keyword evidence="5" id="KW-0677">Repeat</keyword>
<keyword evidence="4" id="KW-0479">Metal-binding</keyword>
<feature type="domain" description="RING-type" evidence="10">
    <location>
        <begin position="67"/>
        <end position="290"/>
    </location>
</feature>
<keyword evidence="6" id="KW-0863">Zinc-finger</keyword>
<dbReference type="InterPro" id="IPR017907">
    <property type="entry name" value="Znf_RING_CS"/>
</dbReference>
<evidence type="ECO:0000256" key="2">
    <source>
        <dbReference type="ARBA" id="ARBA00012251"/>
    </source>
</evidence>
<dbReference type="Proteomes" id="UP000663827">
    <property type="component" value="Unassembled WGS sequence"/>
</dbReference>
<evidence type="ECO:0000256" key="7">
    <source>
        <dbReference type="ARBA" id="ARBA00022786"/>
    </source>
</evidence>
<dbReference type="GO" id="GO:0061630">
    <property type="term" value="F:ubiquitin protein ligase activity"/>
    <property type="evidence" value="ECO:0007669"/>
    <property type="project" value="UniProtKB-EC"/>
</dbReference>
<dbReference type="SMART" id="SM00647">
    <property type="entry name" value="IBR"/>
    <property type="match status" value="2"/>
</dbReference>
<gene>
    <name evidence="11" type="ORF">RDB_LOCUS159099</name>
</gene>
<dbReference type="InterPro" id="IPR031127">
    <property type="entry name" value="E3_UB_ligase_RBR"/>
</dbReference>
<keyword evidence="7" id="KW-0833">Ubl conjugation pathway</keyword>
<dbReference type="PANTHER" id="PTHR11685">
    <property type="entry name" value="RBR FAMILY RING FINGER AND IBR DOMAIN-CONTAINING"/>
    <property type="match status" value="1"/>
</dbReference>
<feature type="region of interest" description="Disordered" evidence="9">
    <location>
        <begin position="440"/>
        <end position="475"/>
    </location>
</feature>
<evidence type="ECO:0000256" key="6">
    <source>
        <dbReference type="ARBA" id="ARBA00022771"/>
    </source>
</evidence>
<dbReference type="GO" id="GO:0008270">
    <property type="term" value="F:zinc ion binding"/>
    <property type="evidence" value="ECO:0007669"/>
    <property type="project" value="UniProtKB-KW"/>
</dbReference>
<feature type="region of interest" description="Disordered" evidence="9">
    <location>
        <begin position="1"/>
        <end position="53"/>
    </location>
</feature>
<evidence type="ECO:0000313" key="12">
    <source>
        <dbReference type="Proteomes" id="UP000663827"/>
    </source>
</evidence>
<sequence>MTLSHLEEPNGGGLGSHKIIAPSPATNSDPNGASQASRYRQRTDTLPSRARKRPLDAALSESWKLLKLRQCSICLETMDSSLWIRPSTLCTHEPKSCEPCFAKYVVHAIEEGLTEILCPEVECRKRMEYADVEIRLRGDEERLNRYSSLVAQKELERHPNFVWCTNERCGKGQIHNQGDTTPLVVCHHCHTYICFVHRVPWHGNLTCDQYSKHEIENKASEEYINTHMKRCPNMGCKRPIEKIDGCDHMTCFRPGGCGHEFCWICLADYGLILREGNHKHTPNCPHFPRVVPRNTEDPSTLPWTPELRRPRRRVCCRGRWAVLGIPVIDREDESPPARRRDAMLRPPSPICSTPVAPYPLALTPHPEAVNLLTKADTPFLHHAPWPRSLVRGCYLEAGPSHFSDAPIETEATLSTRTGTGCNPLEIGESSITAAVHQAETPHTNFTQRQRSELYQPPPPRSCQSTSFAQPTPQRR</sequence>
<evidence type="ECO:0000256" key="4">
    <source>
        <dbReference type="ARBA" id="ARBA00022723"/>
    </source>
</evidence>
<evidence type="ECO:0000256" key="5">
    <source>
        <dbReference type="ARBA" id="ARBA00022737"/>
    </source>
</evidence>
<dbReference type="Pfam" id="PF01485">
    <property type="entry name" value="IBR"/>
    <property type="match status" value="1"/>
</dbReference>
<dbReference type="SUPFAM" id="SSF57850">
    <property type="entry name" value="RING/U-box"/>
    <property type="match status" value="3"/>
</dbReference>
<dbReference type="InterPro" id="IPR013083">
    <property type="entry name" value="Znf_RING/FYVE/PHD"/>
</dbReference>
<keyword evidence="3" id="KW-0808">Transferase</keyword>
<dbReference type="PROSITE" id="PS00518">
    <property type="entry name" value="ZF_RING_1"/>
    <property type="match status" value="1"/>
</dbReference>
<accession>A0A8H3E5K6</accession>
<protein>
    <recommendedName>
        <fullName evidence="2">RBR-type E3 ubiquitin transferase</fullName>
        <ecNumber evidence="2">2.3.2.31</ecNumber>
    </recommendedName>
</protein>
<evidence type="ECO:0000256" key="8">
    <source>
        <dbReference type="ARBA" id="ARBA00022833"/>
    </source>
</evidence>
<dbReference type="PROSITE" id="PS51873">
    <property type="entry name" value="TRIAD"/>
    <property type="match status" value="1"/>
</dbReference>
<feature type="compositionally biased region" description="Polar residues" evidence="9">
    <location>
        <begin position="24"/>
        <end position="38"/>
    </location>
</feature>
<dbReference type="InterPro" id="IPR044066">
    <property type="entry name" value="TRIAD_supradom"/>
</dbReference>
<evidence type="ECO:0000256" key="3">
    <source>
        <dbReference type="ARBA" id="ARBA00022679"/>
    </source>
</evidence>
<dbReference type="Pfam" id="PF22191">
    <property type="entry name" value="IBR_1"/>
    <property type="match status" value="1"/>
</dbReference>
<name>A0A8H3E5K6_9AGAM</name>
<dbReference type="Gene3D" id="1.20.120.1750">
    <property type="match status" value="1"/>
</dbReference>
<dbReference type="EC" id="2.3.2.31" evidence="2"/>
<dbReference type="CDD" id="cd20335">
    <property type="entry name" value="BRcat_RBR"/>
    <property type="match status" value="1"/>
</dbReference>
<dbReference type="AlphaFoldDB" id="A0A8H3E5K6"/>
<evidence type="ECO:0000313" key="11">
    <source>
        <dbReference type="EMBL" id="CAE7215475.1"/>
    </source>
</evidence>
<dbReference type="Gene3D" id="3.30.40.10">
    <property type="entry name" value="Zinc/RING finger domain, C3HC4 (zinc finger)"/>
    <property type="match status" value="1"/>
</dbReference>
<dbReference type="EMBL" id="CAJNJQ010004978">
    <property type="protein sequence ID" value="CAE7215475.1"/>
    <property type="molecule type" value="Genomic_DNA"/>
</dbReference>
<evidence type="ECO:0000256" key="9">
    <source>
        <dbReference type="SAM" id="MobiDB-lite"/>
    </source>
</evidence>
<evidence type="ECO:0000259" key="10">
    <source>
        <dbReference type="PROSITE" id="PS51873"/>
    </source>
</evidence>
<organism evidence="11 12">
    <name type="scientific">Rhizoctonia solani</name>
    <dbReference type="NCBI Taxonomy" id="456999"/>
    <lineage>
        <taxon>Eukaryota</taxon>
        <taxon>Fungi</taxon>
        <taxon>Dikarya</taxon>
        <taxon>Basidiomycota</taxon>
        <taxon>Agaricomycotina</taxon>
        <taxon>Agaricomycetes</taxon>
        <taxon>Cantharellales</taxon>
        <taxon>Ceratobasidiaceae</taxon>
        <taxon>Rhizoctonia</taxon>
    </lineage>
</organism>
<comment type="caution">
    <text evidence="11">The sequence shown here is derived from an EMBL/GenBank/DDBJ whole genome shotgun (WGS) entry which is preliminary data.</text>
</comment>
<feature type="non-terminal residue" evidence="11">
    <location>
        <position position="1"/>
    </location>
</feature>
<dbReference type="GO" id="GO:0016567">
    <property type="term" value="P:protein ubiquitination"/>
    <property type="evidence" value="ECO:0007669"/>
    <property type="project" value="InterPro"/>
</dbReference>